<dbReference type="PANTHER" id="PTHR34203:SF15">
    <property type="entry name" value="SLL1173 PROTEIN"/>
    <property type="match status" value="1"/>
</dbReference>
<evidence type="ECO:0000256" key="2">
    <source>
        <dbReference type="SAM" id="SignalP"/>
    </source>
</evidence>
<dbReference type="NCBIfam" id="TIGR01444">
    <property type="entry name" value="fkbM_fam"/>
    <property type="match status" value="1"/>
</dbReference>
<feature type="region of interest" description="Disordered" evidence="1">
    <location>
        <begin position="38"/>
        <end position="77"/>
    </location>
</feature>
<dbReference type="InterPro" id="IPR052514">
    <property type="entry name" value="SAM-dependent_MTase"/>
</dbReference>
<keyword evidence="4" id="KW-0808">Transferase</keyword>
<dbReference type="InterPro" id="IPR029063">
    <property type="entry name" value="SAM-dependent_MTases_sf"/>
</dbReference>
<dbReference type="GO" id="GO:0008168">
    <property type="term" value="F:methyltransferase activity"/>
    <property type="evidence" value="ECO:0007669"/>
    <property type="project" value="UniProtKB-KW"/>
</dbReference>
<keyword evidence="2" id="KW-0732">Signal</keyword>
<dbReference type="SUPFAM" id="SSF53335">
    <property type="entry name" value="S-adenosyl-L-methionine-dependent methyltransferases"/>
    <property type="match status" value="1"/>
</dbReference>
<dbReference type="Gene3D" id="3.40.50.150">
    <property type="entry name" value="Vaccinia Virus protein VP39"/>
    <property type="match status" value="1"/>
</dbReference>
<evidence type="ECO:0000313" key="5">
    <source>
        <dbReference type="Proteomes" id="UP000051952"/>
    </source>
</evidence>
<gene>
    <name evidence="4" type="ORF">BSAL_78190</name>
</gene>
<dbReference type="VEuPathDB" id="TriTrypDB:BSAL_78190"/>
<dbReference type="PANTHER" id="PTHR34203">
    <property type="entry name" value="METHYLTRANSFERASE, FKBM FAMILY PROTEIN"/>
    <property type="match status" value="1"/>
</dbReference>
<proteinExistence type="predicted"/>
<dbReference type="Pfam" id="PF05050">
    <property type="entry name" value="Methyltransf_21"/>
    <property type="match status" value="1"/>
</dbReference>
<feature type="chain" id="PRO_5006621854" evidence="2">
    <location>
        <begin position="21"/>
        <end position="388"/>
    </location>
</feature>
<evidence type="ECO:0000256" key="1">
    <source>
        <dbReference type="SAM" id="MobiDB-lite"/>
    </source>
</evidence>
<dbReference type="AlphaFoldDB" id="A0A0S4J0L3"/>
<organism evidence="4 5">
    <name type="scientific">Bodo saltans</name>
    <name type="common">Flagellated protozoan</name>
    <dbReference type="NCBI Taxonomy" id="75058"/>
    <lineage>
        <taxon>Eukaryota</taxon>
        <taxon>Discoba</taxon>
        <taxon>Euglenozoa</taxon>
        <taxon>Kinetoplastea</taxon>
        <taxon>Metakinetoplastina</taxon>
        <taxon>Eubodonida</taxon>
        <taxon>Bodonidae</taxon>
        <taxon>Bodo</taxon>
    </lineage>
</organism>
<keyword evidence="4" id="KW-0489">Methyltransferase</keyword>
<accession>A0A0S4J0L3</accession>
<dbReference type="EMBL" id="CYKH01000767">
    <property type="protein sequence ID" value="CUG35848.1"/>
    <property type="molecule type" value="Genomic_DNA"/>
</dbReference>
<evidence type="ECO:0000313" key="4">
    <source>
        <dbReference type="EMBL" id="CUG35848.1"/>
    </source>
</evidence>
<evidence type="ECO:0000259" key="3">
    <source>
        <dbReference type="Pfam" id="PF05050"/>
    </source>
</evidence>
<dbReference type="GO" id="GO:0032259">
    <property type="term" value="P:methylation"/>
    <property type="evidence" value="ECO:0007669"/>
    <property type="project" value="UniProtKB-KW"/>
</dbReference>
<feature type="signal peptide" evidence="2">
    <location>
        <begin position="1"/>
        <end position="20"/>
    </location>
</feature>
<reference evidence="5" key="1">
    <citation type="submission" date="2015-09" db="EMBL/GenBank/DDBJ databases">
        <authorList>
            <consortium name="Pathogen Informatics"/>
        </authorList>
    </citation>
    <scope>NUCLEOTIDE SEQUENCE [LARGE SCALE GENOMIC DNA]</scope>
    <source>
        <strain evidence="5">Lake Konstanz</strain>
    </source>
</reference>
<feature type="domain" description="Methyltransferase FkbM" evidence="3">
    <location>
        <begin position="143"/>
        <end position="299"/>
    </location>
</feature>
<dbReference type="InterPro" id="IPR006342">
    <property type="entry name" value="FkbM_mtfrase"/>
</dbReference>
<protein>
    <submittedName>
        <fullName evidence="4">Methyltransferase family 21, putative</fullName>
    </submittedName>
</protein>
<sequence>MFLLFWRIVFSDIGKSGTSGADDGTCTCKPIVVYRDRPATAASPPPAGGDDDSPQKKETDNDNNADGRQGGVVGDEIDRAAIHRRGTPSEVEDTCADGYYLSHLLSRYIDIDFIEFVLSSQPSPPTAPIVDIGIYQAGELIHMARSGFHIHAFEPNPHRYNACMTEIRSYPTDVQNRIRLRNLAVSDSGEPLHFQLAGLDSHLYLVDESKGEKAKEKSITVPTIPIAEVVTNDTYFVKIDTQGFDTKIMESLLSALEKSNVVVPFIQFEFSPHFEVTRARRSKEEHKKFFRRLIDAGYDVFQGAATQPWIRSHRSTYGKSPLAMLAVDRDMPTCVDAFVDRMHEGRTKPLFPGKTSTDYGTWMDILAVRRVRRSPYYRHTGWVLSRRM</sequence>
<keyword evidence="5" id="KW-1185">Reference proteome</keyword>
<name>A0A0S4J0L3_BODSA</name>
<dbReference type="Proteomes" id="UP000051952">
    <property type="component" value="Unassembled WGS sequence"/>
</dbReference>